<dbReference type="EMBL" id="RRYP01021743">
    <property type="protein sequence ID" value="TNV72582.1"/>
    <property type="molecule type" value="Genomic_DNA"/>
</dbReference>
<evidence type="ECO:0000256" key="1">
    <source>
        <dbReference type="SAM" id="MobiDB-lite"/>
    </source>
</evidence>
<feature type="region of interest" description="Disordered" evidence="1">
    <location>
        <begin position="159"/>
        <end position="182"/>
    </location>
</feature>
<evidence type="ECO:0000313" key="2">
    <source>
        <dbReference type="EMBL" id="TNV72582.1"/>
    </source>
</evidence>
<keyword evidence="3" id="KW-1185">Reference proteome</keyword>
<protein>
    <submittedName>
        <fullName evidence="2">Uncharacterized protein</fullName>
    </submittedName>
</protein>
<dbReference type="AlphaFoldDB" id="A0A8J8NCX4"/>
<dbReference type="Proteomes" id="UP000785679">
    <property type="component" value="Unassembled WGS sequence"/>
</dbReference>
<comment type="caution">
    <text evidence="2">The sequence shown here is derived from an EMBL/GenBank/DDBJ whole genome shotgun (WGS) entry which is preliminary data.</text>
</comment>
<proteinExistence type="predicted"/>
<feature type="compositionally biased region" description="Polar residues" evidence="1">
    <location>
        <begin position="166"/>
        <end position="175"/>
    </location>
</feature>
<name>A0A8J8NCX4_HALGN</name>
<feature type="region of interest" description="Disordered" evidence="1">
    <location>
        <begin position="1"/>
        <end position="29"/>
    </location>
</feature>
<reference evidence="2" key="1">
    <citation type="submission" date="2019-06" db="EMBL/GenBank/DDBJ databases">
        <authorList>
            <person name="Zheng W."/>
        </authorList>
    </citation>
    <scope>NUCLEOTIDE SEQUENCE</scope>
    <source>
        <strain evidence="2">QDHG01</strain>
    </source>
</reference>
<gene>
    <name evidence="2" type="ORF">FGO68_gene4143</name>
</gene>
<sequence length="193" mass="21996">MNANMPYVKQSCHTPERDNDPDDQMPKKRAKQPFEFDQLICKSNPLQTAKGTTGLVEQQINHKISTENRLLTTQREFIHLPIQLDNMVQQTRTVGDVCVIKRKLINLEDQEKEAKHMQHIITGSHSMNVKQLNNFSDVPLPDTRPVNIYNVLRNCSSAGEKYSDPGSRQKSSPISHQRAPPASGWIMLCGHRE</sequence>
<organism evidence="2 3">
    <name type="scientific">Halteria grandinella</name>
    <dbReference type="NCBI Taxonomy" id="5974"/>
    <lineage>
        <taxon>Eukaryota</taxon>
        <taxon>Sar</taxon>
        <taxon>Alveolata</taxon>
        <taxon>Ciliophora</taxon>
        <taxon>Intramacronucleata</taxon>
        <taxon>Spirotrichea</taxon>
        <taxon>Stichotrichia</taxon>
        <taxon>Sporadotrichida</taxon>
        <taxon>Halteriidae</taxon>
        <taxon>Halteria</taxon>
    </lineage>
</organism>
<evidence type="ECO:0000313" key="3">
    <source>
        <dbReference type="Proteomes" id="UP000785679"/>
    </source>
</evidence>
<accession>A0A8J8NCX4</accession>